<dbReference type="PANTHER" id="PTHR11845">
    <property type="entry name" value="5'-DEOXYNUCLEOTIDASE HDDC2"/>
    <property type="match status" value="1"/>
</dbReference>
<dbReference type="FunFam" id="1.10.3210.10:FF:000035">
    <property type="entry name" value="HD family hydrolase"/>
    <property type="match status" value="1"/>
</dbReference>
<dbReference type="Gene3D" id="1.10.3210.10">
    <property type="entry name" value="Hypothetical protein af1432"/>
    <property type="match status" value="1"/>
</dbReference>
<dbReference type="SMART" id="SM00471">
    <property type="entry name" value="HDc"/>
    <property type="match status" value="1"/>
</dbReference>
<evidence type="ECO:0000256" key="8">
    <source>
        <dbReference type="SAM" id="MobiDB-lite"/>
    </source>
</evidence>
<dbReference type="EMBL" id="RZHH01000002">
    <property type="protein sequence ID" value="RYJ13009.1"/>
    <property type="molecule type" value="Genomic_DNA"/>
</dbReference>
<dbReference type="SUPFAM" id="SSF109604">
    <property type="entry name" value="HD-domain/PDEase-like"/>
    <property type="match status" value="1"/>
</dbReference>
<dbReference type="PANTHER" id="PTHR11845:SF13">
    <property type="entry name" value="5'-DEOXYNUCLEOTIDASE HDDC2"/>
    <property type="match status" value="1"/>
</dbReference>
<evidence type="ECO:0000256" key="6">
    <source>
        <dbReference type="ARBA" id="ARBA00022723"/>
    </source>
</evidence>
<feature type="compositionally biased region" description="Basic and acidic residues" evidence="8">
    <location>
        <begin position="83"/>
        <end position="92"/>
    </location>
</feature>
<dbReference type="Proteomes" id="UP000294028">
    <property type="component" value="Unassembled WGS sequence"/>
</dbReference>
<protein>
    <recommendedName>
        <fullName evidence="5">5'-deoxynucleotidase</fullName>
        <ecNumber evidence="5">3.1.3.89</ecNumber>
    </recommendedName>
</protein>
<dbReference type="AlphaFoldDB" id="A0A482TM12"/>
<comment type="catalytic activity">
    <reaction evidence="1">
        <text>a 2'-deoxyribonucleoside 5'-phosphate + H2O = a 2'-deoxyribonucleoside + phosphate</text>
        <dbReference type="Rhea" id="RHEA:36167"/>
        <dbReference type="ChEBI" id="CHEBI:15377"/>
        <dbReference type="ChEBI" id="CHEBI:18274"/>
        <dbReference type="ChEBI" id="CHEBI:43474"/>
        <dbReference type="ChEBI" id="CHEBI:65317"/>
        <dbReference type="EC" id="3.1.3.89"/>
    </reaction>
</comment>
<evidence type="ECO:0000256" key="4">
    <source>
        <dbReference type="ARBA" id="ARBA00011738"/>
    </source>
</evidence>
<dbReference type="InterPro" id="IPR003607">
    <property type="entry name" value="HD/PDEase_dom"/>
</dbReference>
<dbReference type="GO" id="GO:0046872">
    <property type="term" value="F:metal ion binding"/>
    <property type="evidence" value="ECO:0007669"/>
    <property type="project" value="UniProtKB-KW"/>
</dbReference>
<proteinExistence type="predicted"/>
<comment type="subunit">
    <text evidence="4">Homodimer.</text>
</comment>
<evidence type="ECO:0000256" key="1">
    <source>
        <dbReference type="ARBA" id="ARBA00001638"/>
    </source>
</evidence>
<dbReference type="InterPro" id="IPR006674">
    <property type="entry name" value="HD_domain"/>
</dbReference>
<comment type="cofactor">
    <cofactor evidence="3">
        <name>Co(2+)</name>
        <dbReference type="ChEBI" id="CHEBI:48828"/>
    </cofactor>
</comment>
<dbReference type="CDD" id="cd00077">
    <property type="entry name" value="HDc"/>
    <property type="match status" value="1"/>
</dbReference>
<reference evidence="10 11" key="1">
    <citation type="submission" date="2018-12" db="EMBL/GenBank/DDBJ databases">
        <title>Genome analysis provides insights into bioremediation potentialities of Halogeometricum borinquense strain N11.</title>
        <authorList>
            <person name="Najjari A."/>
            <person name="Youssef N."/>
            <person name="Fhoula I."/>
            <person name="Ben Dhia O."/>
            <person name="Mahjoubi M."/>
            <person name="Ouzari H.I."/>
            <person name="Cherif A."/>
        </authorList>
    </citation>
    <scope>NUCLEOTIDE SEQUENCE [LARGE SCALE GENOMIC DNA]</scope>
    <source>
        <strain evidence="10 11">N11</strain>
    </source>
</reference>
<dbReference type="GO" id="GO:0002953">
    <property type="term" value="F:5'-deoxynucleotidase activity"/>
    <property type="evidence" value="ECO:0007669"/>
    <property type="project" value="UniProtKB-EC"/>
</dbReference>
<evidence type="ECO:0000259" key="9">
    <source>
        <dbReference type="SMART" id="SM00471"/>
    </source>
</evidence>
<evidence type="ECO:0000256" key="3">
    <source>
        <dbReference type="ARBA" id="ARBA00001941"/>
    </source>
</evidence>
<evidence type="ECO:0000256" key="7">
    <source>
        <dbReference type="ARBA" id="ARBA00022801"/>
    </source>
</evidence>
<dbReference type="Pfam" id="PF13023">
    <property type="entry name" value="HD_3"/>
    <property type="match status" value="1"/>
</dbReference>
<dbReference type="InterPro" id="IPR039356">
    <property type="entry name" value="YfbR/HDDC2"/>
</dbReference>
<accession>A0A482TM12</accession>
<feature type="domain" description="HD/PDEase" evidence="9">
    <location>
        <begin position="39"/>
        <end position="157"/>
    </location>
</feature>
<organism evidence="10 11">
    <name type="scientific">Halogeometricum borinquense</name>
    <dbReference type="NCBI Taxonomy" id="60847"/>
    <lineage>
        <taxon>Archaea</taxon>
        <taxon>Methanobacteriati</taxon>
        <taxon>Methanobacteriota</taxon>
        <taxon>Stenosarchaea group</taxon>
        <taxon>Halobacteria</taxon>
        <taxon>Halobacteriales</taxon>
        <taxon>Haloferacaceae</taxon>
        <taxon>Halogeometricum</taxon>
    </lineage>
</organism>
<keyword evidence="6" id="KW-0479">Metal-binding</keyword>
<gene>
    <name evidence="10" type="ORF">ELS19_02850</name>
</gene>
<keyword evidence="7 10" id="KW-0378">Hydrolase</keyword>
<comment type="caution">
    <text evidence="10">The sequence shown here is derived from an EMBL/GenBank/DDBJ whole genome shotgun (WGS) entry which is preliminary data.</text>
</comment>
<evidence type="ECO:0000313" key="10">
    <source>
        <dbReference type="EMBL" id="RYJ13009.1"/>
    </source>
</evidence>
<comment type="cofactor">
    <cofactor evidence="2">
        <name>Mn(2+)</name>
        <dbReference type="ChEBI" id="CHEBI:29035"/>
    </cofactor>
</comment>
<dbReference type="GO" id="GO:0005737">
    <property type="term" value="C:cytoplasm"/>
    <property type="evidence" value="ECO:0007669"/>
    <property type="project" value="TreeGrafter"/>
</dbReference>
<feature type="region of interest" description="Disordered" evidence="8">
    <location>
        <begin position="83"/>
        <end position="104"/>
    </location>
</feature>
<dbReference type="RefSeq" id="WP_129783508.1">
    <property type="nucleotide sequence ID" value="NZ_RZHH01000002.1"/>
</dbReference>
<evidence type="ECO:0000256" key="2">
    <source>
        <dbReference type="ARBA" id="ARBA00001936"/>
    </source>
</evidence>
<evidence type="ECO:0000313" key="11">
    <source>
        <dbReference type="Proteomes" id="UP000294028"/>
    </source>
</evidence>
<evidence type="ECO:0000256" key="5">
    <source>
        <dbReference type="ARBA" id="ARBA00012964"/>
    </source>
</evidence>
<name>A0A482TM12_9EURY</name>
<sequence>MTGPNSNADPEPDRIDALFDAYALKDERRTGWQLREVSDPESVASHSWGVAYLCLCFADDVPDVDPDEALRLAVLHDVAEARTGDKPTRADPDAETVDPDEKEQRERAAVSELLAPFDAHLRDDWEAYESRGTPTAQFVKDMDLVDMCLQAVIYEREARYDPDTDNPNFEAYGRLDEFFATAEPRLRTDQGRRLFEALQRRYETAKRERDDASE</sequence>
<dbReference type="EC" id="3.1.3.89" evidence="5"/>